<proteinExistence type="predicted"/>
<dbReference type="InterPro" id="IPR002816">
    <property type="entry name" value="TraB/PrgY/GumN_fam"/>
</dbReference>
<dbReference type="Pfam" id="PF01963">
    <property type="entry name" value="TraB_PrgY_gumN"/>
    <property type="match status" value="1"/>
</dbReference>
<gene>
    <name evidence="1" type="ORF">O1Q98_17375</name>
</gene>
<protein>
    <submittedName>
        <fullName evidence="1">TraB/GumN family protein</fullName>
    </submittedName>
</protein>
<sequence length="270" mass="30407">MQRLIRQIATFLGFLSAPTYRYPAVDVALAQARRFHLVGSIHMGTVDMSPLPHDLLTRLEQANALVVEADISDNDSPFSELPPEPPLAERLDSETCQQLEQLCQTLSFGYQNLDRVPAWQAALMLQARQAMMLGLRPDYGIDYQLINAAKDSGIAIIELEGQQTQLELLQQLPHGGLALLEDTLAHWHTNARLLQTMVSWWIDQKPMRADNVPATFSNDLTHMLIQHRNEQWQQQLAALPQGKYVVSVGALHLYGEHNLPDLLRSAAHIR</sequence>
<dbReference type="RefSeq" id="WP_125258728.1">
    <property type="nucleotide sequence ID" value="NZ_CP114280.1"/>
</dbReference>
<accession>A0ABY8G5X8</accession>
<dbReference type="Proteomes" id="UP001219630">
    <property type="component" value="Chromosome"/>
</dbReference>
<name>A0ABY8G5X8_9GAMM</name>
<dbReference type="CDD" id="cd14789">
    <property type="entry name" value="Tiki"/>
    <property type="match status" value="1"/>
</dbReference>
<evidence type="ECO:0000313" key="1">
    <source>
        <dbReference type="EMBL" id="WFN55356.1"/>
    </source>
</evidence>
<dbReference type="PANTHER" id="PTHR40590:SF1">
    <property type="entry name" value="CYTOPLASMIC PROTEIN"/>
    <property type="match status" value="1"/>
</dbReference>
<organism evidence="1 2">
    <name type="scientific">Dickeya lacustris</name>
    <dbReference type="NCBI Taxonomy" id="2259638"/>
    <lineage>
        <taxon>Bacteria</taxon>
        <taxon>Pseudomonadati</taxon>
        <taxon>Pseudomonadota</taxon>
        <taxon>Gammaproteobacteria</taxon>
        <taxon>Enterobacterales</taxon>
        <taxon>Pectobacteriaceae</taxon>
        <taxon>Dickeya</taxon>
    </lineage>
</organism>
<dbReference type="PANTHER" id="PTHR40590">
    <property type="entry name" value="CYTOPLASMIC PROTEIN-RELATED"/>
    <property type="match status" value="1"/>
</dbReference>
<reference evidence="1 2" key="1">
    <citation type="submission" date="2022-12" db="EMBL/GenBank/DDBJ databases">
        <title>Complete genome sequencing of Dickeya lacustris type strain LMG30899.</title>
        <authorList>
            <person name="Dobhal S."/>
            <person name="Arizala D."/>
            <person name="Arif M."/>
        </authorList>
    </citation>
    <scope>NUCLEOTIDE SEQUENCE [LARGE SCALE GENOMIC DNA]</scope>
    <source>
        <strain evidence="1 2">LMG30899</strain>
    </source>
</reference>
<dbReference type="InterPro" id="IPR047111">
    <property type="entry name" value="YbaP-like"/>
</dbReference>
<evidence type="ECO:0000313" key="2">
    <source>
        <dbReference type="Proteomes" id="UP001219630"/>
    </source>
</evidence>
<keyword evidence="2" id="KW-1185">Reference proteome</keyword>
<dbReference type="EMBL" id="CP114280">
    <property type="protein sequence ID" value="WFN55356.1"/>
    <property type="molecule type" value="Genomic_DNA"/>
</dbReference>